<feature type="transmembrane region" description="Helical" evidence="1">
    <location>
        <begin position="7"/>
        <end position="23"/>
    </location>
</feature>
<keyword evidence="1" id="KW-0472">Membrane</keyword>
<gene>
    <name evidence="2" type="primary">Dana\GF26359</name>
    <name evidence="2" type="ORF">GF26359</name>
</gene>
<evidence type="ECO:0000313" key="3">
    <source>
        <dbReference type="Proteomes" id="UP000007801"/>
    </source>
</evidence>
<dbReference type="AlphaFoldDB" id="A0A0P8XHR7"/>
<keyword evidence="3" id="KW-1185">Reference proteome</keyword>
<feature type="transmembrane region" description="Helical" evidence="1">
    <location>
        <begin position="35"/>
        <end position="51"/>
    </location>
</feature>
<feature type="transmembrane region" description="Helical" evidence="1">
    <location>
        <begin position="63"/>
        <end position="90"/>
    </location>
</feature>
<dbReference type="Pfam" id="PF16089">
    <property type="entry name" value="DUF4818"/>
    <property type="match status" value="1"/>
</dbReference>
<proteinExistence type="predicted"/>
<evidence type="ECO:0000256" key="1">
    <source>
        <dbReference type="SAM" id="Phobius"/>
    </source>
</evidence>
<keyword evidence="1" id="KW-1133">Transmembrane helix</keyword>
<reference evidence="2 3" key="1">
    <citation type="journal article" date="2007" name="Nature">
        <title>Evolution of genes and genomes on the Drosophila phylogeny.</title>
        <authorList>
            <consortium name="Drosophila 12 Genomes Consortium"/>
            <person name="Clark A.G."/>
            <person name="Eisen M.B."/>
            <person name="Smith D.R."/>
            <person name="Bergman C.M."/>
            <person name="Oliver B."/>
            <person name="Markow T.A."/>
            <person name="Kaufman T.C."/>
            <person name="Kellis M."/>
            <person name="Gelbart W."/>
            <person name="Iyer V.N."/>
            <person name="Pollard D.A."/>
            <person name="Sackton T.B."/>
            <person name="Larracuente A.M."/>
            <person name="Singh N.D."/>
            <person name="Abad J.P."/>
            <person name="Abt D.N."/>
            <person name="Adryan B."/>
            <person name="Aguade M."/>
            <person name="Akashi H."/>
            <person name="Anderson W.W."/>
            <person name="Aquadro C.F."/>
            <person name="Ardell D.H."/>
            <person name="Arguello R."/>
            <person name="Artieri C.G."/>
            <person name="Barbash D.A."/>
            <person name="Barker D."/>
            <person name="Barsanti P."/>
            <person name="Batterham P."/>
            <person name="Batzoglou S."/>
            <person name="Begun D."/>
            <person name="Bhutkar A."/>
            <person name="Blanco E."/>
            <person name="Bosak S.A."/>
            <person name="Bradley R.K."/>
            <person name="Brand A.D."/>
            <person name="Brent M.R."/>
            <person name="Brooks A.N."/>
            <person name="Brown R.H."/>
            <person name="Butlin R.K."/>
            <person name="Caggese C."/>
            <person name="Calvi B.R."/>
            <person name="Bernardo de Carvalho A."/>
            <person name="Caspi A."/>
            <person name="Castrezana S."/>
            <person name="Celniker S.E."/>
            <person name="Chang J.L."/>
            <person name="Chapple C."/>
            <person name="Chatterji S."/>
            <person name="Chinwalla A."/>
            <person name="Civetta A."/>
            <person name="Clifton S.W."/>
            <person name="Comeron J.M."/>
            <person name="Costello J.C."/>
            <person name="Coyne J.A."/>
            <person name="Daub J."/>
            <person name="David R.G."/>
            <person name="Delcher A.L."/>
            <person name="Delehaunty K."/>
            <person name="Do C.B."/>
            <person name="Ebling H."/>
            <person name="Edwards K."/>
            <person name="Eickbush T."/>
            <person name="Evans J.D."/>
            <person name="Filipski A."/>
            <person name="Findeiss S."/>
            <person name="Freyhult E."/>
            <person name="Fulton L."/>
            <person name="Fulton R."/>
            <person name="Garcia A.C."/>
            <person name="Gardiner A."/>
            <person name="Garfield D.A."/>
            <person name="Garvin B.E."/>
            <person name="Gibson G."/>
            <person name="Gilbert D."/>
            <person name="Gnerre S."/>
            <person name="Godfrey J."/>
            <person name="Good R."/>
            <person name="Gotea V."/>
            <person name="Gravely B."/>
            <person name="Greenberg A.J."/>
            <person name="Griffiths-Jones S."/>
            <person name="Gross S."/>
            <person name="Guigo R."/>
            <person name="Gustafson E.A."/>
            <person name="Haerty W."/>
            <person name="Hahn M.W."/>
            <person name="Halligan D.L."/>
            <person name="Halpern A.L."/>
            <person name="Halter G.M."/>
            <person name="Han M.V."/>
            <person name="Heger A."/>
            <person name="Hillier L."/>
            <person name="Hinrichs A.S."/>
            <person name="Holmes I."/>
            <person name="Hoskins R.A."/>
            <person name="Hubisz M.J."/>
            <person name="Hultmark D."/>
            <person name="Huntley M.A."/>
            <person name="Jaffe D.B."/>
            <person name="Jagadeeshan S."/>
            <person name="Jeck W.R."/>
            <person name="Johnson J."/>
            <person name="Jones C.D."/>
            <person name="Jordan W.C."/>
            <person name="Karpen G.H."/>
            <person name="Kataoka E."/>
            <person name="Keightley P.D."/>
            <person name="Kheradpour P."/>
            <person name="Kirkness E.F."/>
            <person name="Koerich L.B."/>
            <person name="Kristiansen K."/>
            <person name="Kudrna D."/>
            <person name="Kulathinal R.J."/>
            <person name="Kumar S."/>
            <person name="Kwok R."/>
            <person name="Lander E."/>
            <person name="Langley C.H."/>
            <person name="Lapoint R."/>
            <person name="Lazzaro B.P."/>
            <person name="Lee S.J."/>
            <person name="Levesque L."/>
            <person name="Li R."/>
            <person name="Lin C.F."/>
            <person name="Lin M.F."/>
            <person name="Lindblad-Toh K."/>
            <person name="Llopart A."/>
            <person name="Long M."/>
            <person name="Low L."/>
            <person name="Lozovsky E."/>
            <person name="Lu J."/>
            <person name="Luo M."/>
            <person name="Machado C.A."/>
            <person name="Makalowski W."/>
            <person name="Marzo M."/>
            <person name="Matsuda M."/>
            <person name="Matzkin L."/>
            <person name="McAllister B."/>
            <person name="McBride C.S."/>
            <person name="McKernan B."/>
            <person name="McKernan K."/>
            <person name="Mendez-Lago M."/>
            <person name="Minx P."/>
            <person name="Mollenhauer M.U."/>
            <person name="Montooth K."/>
            <person name="Mount S.M."/>
            <person name="Mu X."/>
            <person name="Myers E."/>
            <person name="Negre B."/>
            <person name="Newfeld S."/>
            <person name="Nielsen R."/>
            <person name="Noor M.A."/>
            <person name="O'Grady P."/>
            <person name="Pachter L."/>
            <person name="Papaceit M."/>
            <person name="Parisi M.J."/>
            <person name="Parisi M."/>
            <person name="Parts L."/>
            <person name="Pedersen J.S."/>
            <person name="Pesole G."/>
            <person name="Phillippy A.M."/>
            <person name="Ponting C.P."/>
            <person name="Pop M."/>
            <person name="Porcelli D."/>
            <person name="Powell J.R."/>
            <person name="Prohaska S."/>
            <person name="Pruitt K."/>
            <person name="Puig M."/>
            <person name="Quesneville H."/>
            <person name="Ram K.R."/>
            <person name="Rand D."/>
            <person name="Rasmussen M.D."/>
            <person name="Reed L.K."/>
            <person name="Reenan R."/>
            <person name="Reily A."/>
            <person name="Remington K.A."/>
            <person name="Rieger T.T."/>
            <person name="Ritchie M.G."/>
            <person name="Robin C."/>
            <person name="Rogers Y.H."/>
            <person name="Rohde C."/>
            <person name="Rozas J."/>
            <person name="Rubenfield M.J."/>
            <person name="Ruiz A."/>
            <person name="Russo S."/>
            <person name="Salzberg S.L."/>
            <person name="Sanchez-Gracia A."/>
            <person name="Saranga D.J."/>
            <person name="Sato H."/>
            <person name="Schaeffer S.W."/>
            <person name="Schatz M.C."/>
            <person name="Schlenke T."/>
            <person name="Schwartz R."/>
            <person name="Segarra C."/>
            <person name="Singh R.S."/>
            <person name="Sirot L."/>
            <person name="Sirota M."/>
            <person name="Sisneros N.B."/>
            <person name="Smith C.D."/>
            <person name="Smith T.F."/>
            <person name="Spieth J."/>
            <person name="Stage D.E."/>
            <person name="Stark A."/>
            <person name="Stephan W."/>
            <person name="Strausberg R.L."/>
            <person name="Strempel S."/>
            <person name="Sturgill D."/>
            <person name="Sutton G."/>
            <person name="Sutton G.G."/>
            <person name="Tao W."/>
            <person name="Teichmann S."/>
            <person name="Tobari Y.N."/>
            <person name="Tomimura Y."/>
            <person name="Tsolas J.M."/>
            <person name="Valente V.L."/>
            <person name="Venter E."/>
            <person name="Venter J.C."/>
            <person name="Vicario S."/>
            <person name="Vieira F.G."/>
            <person name="Vilella A.J."/>
            <person name="Villasante A."/>
            <person name="Walenz B."/>
            <person name="Wang J."/>
            <person name="Wasserman M."/>
            <person name="Watts T."/>
            <person name="Wilson D."/>
            <person name="Wilson R.K."/>
            <person name="Wing R.A."/>
            <person name="Wolfner M.F."/>
            <person name="Wong A."/>
            <person name="Wong G.K."/>
            <person name="Wu C.I."/>
            <person name="Wu G."/>
            <person name="Yamamoto D."/>
            <person name="Yang H.P."/>
            <person name="Yang S.P."/>
            <person name="Yorke J.A."/>
            <person name="Yoshida K."/>
            <person name="Zdobnov E."/>
            <person name="Zhang P."/>
            <person name="Zhang Y."/>
            <person name="Zimin A.V."/>
            <person name="Baldwin J."/>
            <person name="Abdouelleil A."/>
            <person name="Abdulkadir J."/>
            <person name="Abebe A."/>
            <person name="Abera B."/>
            <person name="Abreu J."/>
            <person name="Acer S.C."/>
            <person name="Aftuck L."/>
            <person name="Alexander A."/>
            <person name="An P."/>
            <person name="Anderson E."/>
            <person name="Anderson S."/>
            <person name="Arachi H."/>
            <person name="Azer M."/>
            <person name="Bachantsang P."/>
            <person name="Barry A."/>
            <person name="Bayul T."/>
            <person name="Berlin A."/>
            <person name="Bessette D."/>
            <person name="Bloom T."/>
            <person name="Blye J."/>
            <person name="Boguslavskiy L."/>
            <person name="Bonnet C."/>
            <person name="Boukhgalter B."/>
            <person name="Bourzgui I."/>
            <person name="Brown A."/>
            <person name="Cahill P."/>
            <person name="Channer S."/>
            <person name="Cheshatsang Y."/>
            <person name="Chuda L."/>
            <person name="Citroen M."/>
            <person name="Collymore A."/>
            <person name="Cooke P."/>
            <person name="Costello M."/>
            <person name="D'Aco K."/>
            <person name="Daza R."/>
            <person name="De Haan G."/>
            <person name="DeGray S."/>
            <person name="DeMaso C."/>
            <person name="Dhargay N."/>
            <person name="Dooley K."/>
            <person name="Dooley E."/>
            <person name="Doricent M."/>
            <person name="Dorje P."/>
            <person name="Dorjee K."/>
            <person name="Dupes A."/>
            <person name="Elong R."/>
            <person name="Falk J."/>
            <person name="Farina A."/>
            <person name="Faro S."/>
            <person name="Ferguson D."/>
            <person name="Fisher S."/>
            <person name="Foley C.D."/>
            <person name="Franke A."/>
            <person name="Friedrich D."/>
            <person name="Gadbois L."/>
            <person name="Gearin G."/>
            <person name="Gearin C.R."/>
            <person name="Giannoukos G."/>
            <person name="Goode T."/>
            <person name="Graham J."/>
            <person name="Grandbois E."/>
            <person name="Grewal S."/>
            <person name="Gyaltsen K."/>
            <person name="Hafez N."/>
            <person name="Hagos B."/>
            <person name="Hall J."/>
            <person name="Henson C."/>
            <person name="Hollinger A."/>
            <person name="Honan T."/>
            <person name="Huard M.D."/>
            <person name="Hughes L."/>
            <person name="Hurhula B."/>
            <person name="Husby M.E."/>
            <person name="Kamat A."/>
            <person name="Kanga B."/>
            <person name="Kashin S."/>
            <person name="Khazanovich D."/>
            <person name="Kisner P."/>
            <person name="Lance K."/>
            <person name="Lara M."/>
            <person name="Lee W."/>
            <person name="Lennon N."/>
            <person name="Letendre F."/>
            <person name="LeVine R."/>
            <person name="Lipovsky A."/>
            <person name="Liu X."/>
            <person name="Liu J."/>
            <person name="Liu S."/>
            <person name="Lokyitsang T."/>
            <person name="Lokyitsang Y."/>
            <person name="Lubonja R."/>
            <person name="Lui A."/>
            <person name="MacDonald P."/>
            <person name="Magnisalis V."/>
            <person name="Maru K."/>
            <person name="Matthews C."/>
            <person name="McCusker W."/>
            <person name="McDonough S."/>
            <person name="Mehta T."/>
            <person name="Meldrim J."/>
            <person name="Meneus L."/>
            <person name="Mihai O."/>
            <person name="Mihalev A."/>
            <person name="Mihova T."/>
            <person name="Mittelman R."/>
            <person name="Mlenga V."/>
            <person name="Montmayeur A."/>
            <person name="Mulrain L."/>
            <person name="Navidi A."/>
            <person name="Naylor J."/>
            <person name="Negash T."/>
            <person name="Nguyen T."/>
            <person name="Nguyen N."/>
            <person name="Nicol R."/>
            <person name="Norbu C."/>
            <person name="Norbu N."/>
            <person name="Novod N."/>
            <person name="O'Neill B."/>
            <person name="Osman S."/>
            <person name="Markiewicz E."/>
            <person name="Oyono O.L."/>
            <person name="Patti C."/>
            <person name="Phunkhang P."/>
            <person name="Pierre F."/>
            <person name="Priest M."/>
            <person name="Raghuraman S."/>
            <person name="Rege F."/>
            <person name="Reyes R."/>
            <person name="Rise C."/>
            <person name="Rogov P."/>
            <person name="Ross K."/>
            <person name="Ryan E."/>
            <person name="Settipalli S."/>
            <person name="Shea T."/>
            <person name="Sherpa N."/>
            <person name="Shi L."/>
            <person name="Shih D."/>
            <person name="Sparrow T."/>
            <person name="Spaulding J."/>
            <person name="Stalker J."/>
            <person name="Stange-Thomann N."/>
            <person name="Stavropoulos S."/>
            <person name="Stone C."/>
            <person name="Strader C."/>
            <person name="Tesfaye S."/>
            <person name="Thomson T."/>
            <person name="Thoulutsang Y."/>
            <person name="Thoulutsang D."/>
            <person name="Topham K."/>
            <person name="Topping I."/>
            <person name="Tsamla T."/>
            <person name="Vassiliev H."/>
            <person name="Vo A."/>
            <person name="Wangchuk T."/>
            <person name="Wangdi T."/>
            <person name="Weiand M."/>
            <person name="Wilkinson J."/>
            <person name="Wilson A."/>
            <person name="Yadav S."/>
            <person name="Young G."/>
            <person name="Yu Q."/>
            <person name="Zembek L."/>
            <person name="Zhong D."/>
            <person name="Zimmer A."/>
            <person name="Zwirko Z."/>
            <person name="Jaffe D.B."/>
            <person name="Alvarez P."/>
            <person name="Brockman W."/>
            <person name="Butler J."/>
            <person name="Chin C."/>
            <person name="Gnerre S."/>
            <person name="Grabherr M."/>
            <person name="Kleber M."/>
            <person name="Mauceli E."/>
            <person name="MacCallum I."/>
        </authorList>
    </citation>
    <scope>NUCLEOTIDE SEQUENCE [LARGE SCALE GENOMIC DNA]</scope>
    <source>
        <strain evidence="3">Tucson 14024-0371.13</strain>
    </source>
</reference>
<dbReference type="EMBL" id="CH902624">
    <property type="protein sequence ID" value="KPU74387.1"/>
    <property type="molecule type" value="Genomic_DNA"/>
</dbReference>
<sequence length="279" mass="31056">MRRIGCYCVPIIINVFCNTALFVNLDPETFEDKPILGSIIFYFTVLGKLWHRKLIPNHWKSVPSWGLLILETLFALLMVEFAMYLLWLPVENMIDDVVNQILMIGDVRATIRRFCAEICTAAVAMAIMILVVKNTIGHFNIQKIFSELLASPPSRKRPTPLNGHLVTRPLLKDNALDSSLSWLFQLEEQSNAACTALGIPHKFVTEPGHIVLEDQSEAAVAYVLAGPVFVPEGDGSNLFTLLFILSLCNDSGIFALVHHRIQKDSVASVVIGGKKVNKT</sequence>
<accession>A0A0P8XHR7</accession>
<organism evidence="2 3">
    <name type="scientific">Drosophila ananassae</name>
    <name type="common">Fruit fly</name>
    <dbReference type="NCBI Taxonomy" id="7217"/>
    <lineage>
        <taxon>Eukaryota</taxon>
        <taxon>Metazoa</taxon>
        <taxon>Ecdysozoa</taxon>
        <taxon>Arthropoda</taxon>
        <taxon>Hexapoda</taxon>
        <taxon>Insecta</taxon>
        <taxon>Pterygota</taxon>
        <taxon>Neoptera</taxon>
        <taxon>Endopterygota</taxon>
        <taxon>Diptera</taxon>
        <taxon>Brachycera</taxon>
        <taxon>Muscomorpha</taxon>
        <taxon>Ephydroidea</taxon>
        <taxon>Drosophilidae</taxon>
        <taxon>Drosophila</taxon>
        <taxon>Sophophora</taxon>
    </lineage>
</organism>
<protein>
    <submittedName>
        <fullName evidence="2">Uncharacterized protein</fullName>
    </submittedName>
</protein>
<dbReference type="InterPro" id="IPR032145">
    <property type="entry name" value="DUF4818"/>
</dbReference>
<name>A0A0P8XHR7_DROAN</name>
<dbReference type="STRING" id="7217.A0A0P8XHR7"/>
<evidence type="ECO:0000313" key="2">
    <source>
        <dbReference type="EMBL" id="KPU74387.1"/>
    </source>
</evidence>
<keyword evidence="1" id="KW-0812">Transmembrane</keyword>
<feature type="transmembrane region" description="Helical" evidence="1">
    <location>
        <begin position="110"/>
        <end position="132"/>
    </location>
</feature>
<dbReference type="InParanoid" id="A0A0P8XHR7"/>
<dbReference type="Proteomes" id="UP000007801">
    <property type="component" value="Unassembled WGS sequence"/>
</dbReference>